<sequence>MAPDLCKSPQVYALCLKRFSVKRASRKSGTVQSVCSKAFKMAEKSFSGGGGGSRGSSPGSDMDKKENIPYYFWSTRSSKTFKHRLPKL</sequence>
<evidence type="ECO:0000313" key="3">
    <source>
        <dbReference type="Proteomes" id="UP000054549"/>
    </source>
</evidence>
<name>A0A0C2WEE4_AMAMK</name>
<dbReference type="AlphaFoldDB" id="A0A0C2WEE4"/>
<dbReference type="InParanoid" id="A0A0C2WEE4"/>
<dbReference type="Proteomes" id="UP000054549">
    <property type="component" value="Unassembled WGS sequence"/>
</dbReference>
<keyword evidence="3" id="KW-1185">Reference proteome</keyword>
<organism evidence="2 3">
    <name type="scientific">Amanita muscaria (strain Koide BX008)</name>
    <dbReference type="NCBI Taxonomy" id="946122"/>
    <lineage>
        <taxon>Eukaryota</taxon>
        <taxon>Fungi</taxon>
        <taxon>Dikarya</taxon>
        <taxon>Basidiomycota</taxon>
        <taxon>Agaricomycotina</taxon>
        <taxon>Agaricomycetes</taxon>
        <taxon>Agaricomycetidae</taxon>
        <taxon>Agaricales</taxon>
        <taxon>Pluteineae</taxon>
        <taxon>Amanitaceae</taxon>
        <taxon>Amanita</taxon>
    </lineage>
</organism>
<reference evidence="2 3" key="1">
    <citation type="submission" date="2014-04" db="EMBL/GenBank/DDBJ databases">
        <title>Evolutionary Origins and Diversification of the Mycorrhizal Mutualists.</title>
        <authorList>
            <consortium name="DOE Joint Genome Institute"/>
            <consortium name="Mycorrhizal Genomics Consortium"/>
            <person name="Kohler A."/>
            <person name="Kuo A."/>
            <person name="Nagy L.G."/>
            <person name="Floudas D."/>
            <person name="Copeland A."/>
            <person name="Barry K.W."/>
            <person name="Cichocki N."/>
            <person name="Veneault-Fourrey C."/>
            <person name="LaButti K."/>
            <person name="Lindquist E.A."/>
            <person name="Lipzen A."/>
            <person name="Lundell T."/>
            <person name="Morin E."/>
            <person name="Murat C."/>
            <person name="Riley R."/>
            <person name="Ohm R."/>
            <person name="Sun H."/>
            <person name="Tunlid A."/>
            <person name="Henrissat B."/>
            <person name="Grigoriev I.V."/>
            <person name="Hibbett D.S."/>
            <person name="Martin F."/>
        </authorList>
    </citation>
    <scope>NUCLEOTIDE SEQUENCE [LARGE SCALE GENOMIC DNA]</scope>
    <source>
        <strain evidence="2 3">Koide BX008</strain>
    </source>
</reference>
<dbReference type="HOGENOM" id="CLU_2468580_0_0_1"/>
<gene>
    <name evidence="2" type="ORF">M378DRAFT_18911</name>
</gene>
<proteinExistence type="predicted"/>
<dbReference type="EMBL" id="KN818760">
    <property type="protein sequence ID" value="KIL54413.1"/>
    <property type="molecule type" value="Genomic_DNA"/>
</dbReference>
<evidence type="ECO:0000256" key="1">
    <source>
        <dbReference type="SAM" id="MobiDB-lite"/>
    </source>
</evidence>
<protein>
    <submittedName>
        <fullName evidence="2">Uncharacterized protein</fullName>
    </submittedName>
</protein>
<accession>A0A0C2WEE4</accession>
<feature type="region of interest" description="Disordered" evidence="1">
    <location>
        <begin position="43"/>
        <end position="64"/>
    </location>
</feature>
<evidence type="ECO:0000313" key="2">
    <source>
        <dbReference type="EMBL" id="KIL54413.1"/>
    </source>
</evidence>